<feature type="non-terminal residue" evidence="2">
    <location>
        <position position="1"/>
    </location>
</feature>
<sequence length="592" mass="70969">PNMTQRRESYIEYMKLRDESHNFNTNDIETHIETLITYINKYSFDNYCYSLIQRFLIDLRYQIVKLGYILPYDTSVKRNIYTLFTQLLEYQYLPDSFNQQCLIHAYKVIAKTLTNEEEIIQLIDSEESTMEIFNKEYISDLFLKSLKHLTIKLKEKRTMDTMVNQHLFHNESLLEELCIQEGLLEPLNIQLSYHLCNITIELDFYDHLLILFDYIPRVQVLDVKCRSFIYNSANKFIDYNYENLSSKIIPRLLNFKLFVAKLRTENDYLIIERLIQNLKTLKYLSFFIGHIPVLIKDIGNRFQQCLIPENVIEFSFYLKCSHNRSKQQTPTMIMSSNFINNNEFWLNKLNCHILCYTDYNNRYCYLYTWPFDLNSKYVDCVSHGIDDLQTNCDQLKLEQIWKTIEILTLNASSLDKPMKVDELVKLKQQFPNVKYIKLYLSSTLEQNENQNDHDDRMVKLVFRKVHTIELYRVMYEQEQVNILKQLLPSLCRLNTDYCSLCYITCFLSNHNTTNSSFFRNHIIELNICFDREFPGLTAIDSLFNYFYKLRNLSFLFKVKTTEYLRSSVVNEILLQLLKKKENNSSIYLKIHF</sequence>
<dbReference type="EMBL" id="CAJOBA010005971">
    <property type="protein sequence ID" value="CAF3759572.1"/>
    <property type="molecule type" value="Genomic_DNA"/>
</dbReference>
<feature type="non-terminal residue" evidence="2">
    <location>
        <position position="592"/>
    </location>
</feature>
<reference evidence="2" key="1">
    <citation type="submission" date="2021-02" db="EMBL/GenBank/DDBJ databases">
        <authorList>
            <person name="Nowell W R."/>
        </authorList>
    </citation>
    <scope>NUCLEOTIDE SEQUENCE</scope>
</reference>
<evidence type="ECO:0000313" key="3">
    <source>
        <dbReference type="Proteomes" id="UP000682733"/>
    </source>
</evidence>
<name>A0A8S2IKC7_9BILA</name>
<protein>
    <submittedName>
        <fullName evidence="2">Uncharacterized protein</fullName>
    </submittedName>
</protein>
<dbReference type="EMBL" id="CAJNOK010005965">
    <property type="protein sequence ID" value="CAF0989436.1"/>
    <property type="molecule type" value="Genomic_DNA"/>
</dbReference>
<dbReference type="Proteomes" id="UP000682733">
    <property type="component" value="Unassembled WGS sequence"/>
</dbReference>
<gene>
    <name evidence="1" type="ORF">OVA965_LOCUS13997</name>
    <name evidence="2" type="ORF">TMI583_LOCUS14000</name>
</gene>
<organism evidence="2 3">
    <name type="scientific">Didymodactylos carnosus</name>
    <dbReference type="NCBI Taxonomy" id="1234261"/>
    <lineage>
        <taxon>Eukaryota</taxon>
        <taxon>Metazoa</taxon>
        <taxon>Spiralia</taxon>
        <taxon>Gnathifera</taxon>
        <taxon>Rotifera</taxon>
        <taxon>Eurotatoria</taxon>
        <taxon>Bdelloidea</taxon>
        <taxon>Philodinida</taxon>
        <taxon>Philodinidae</taxon>
        <taxon>Didymodactylos</taxon>
    </lineage>
</organism>
<comment type="caution">
    <text evidence="2">The sequence shown here is derived from an EMBL/GenBank/DDBJ whole genome shotgun (WGS) entry which is preliminary data.</text>
</comment>
<proteinExistence type="predicted"/>
<dbReference type="AlphaFoldDB" id="A0A8S2IKC7"/>
<accession>A0A8S2IKC7</accession>
<evidence type="ECO:0000313" key="1">
    <source>
        <dbReference type="EMBL" id="CAF0989436.1"/>
    </source>
</evidence>
<evidence type="ECO:0000313" key="2">
    <source>
        <dbReference type="EMBL" id="CAF3759572.1"/>
    </source>
</evidence>
<dbReference type="Proteomes" id="UP000677228">
    <property type="component" value="Unassembled WGS sequence"/>
</dbReference>